<keyword evidence="2" id="KW-1185">Reference proteome</keyword>
<protein>
    <submittedName>
        <fullName evidence="1">Uncharacterized protein</fullName>
    </submittedName>
</protein>
<dbReference type="Proteomes" id="UP000007266">
    <property type="component" value="Linkage group 4"/>
</dbReference>
<accession>D2A0U3</accession>
<name>D2A0U3_TRICA</name>
<dbReference type="HOGENOM" id="CLU_1483874_0_0_1"/>
<organism evidence="1 2">
    <name type="scientific">Tribolium castaneum</name>
    <name type="common">Red flour beetle</name>
    <dbReference type="NCBI Taxonomy" id="7070"/>
    <lineage>
        <taxon>Eukaryota</taxon>
        <taxon>Metazoa</taxon>
        <taxon>Ecdysozoa</taxon>
        <taxon>Arthropoda</taxon>
        <taxon>Hexapoda</taxon>
        <taxon>Insecta</taxon>
        <taxon>Pterygota</taxon>
        <taxon>Neoptera</taxon>
        <taxon>Endopterygota</taxon>
        <taxon>Coleoptera</taxon>
        <taxon>Polyphaga</taxon>
        <taxon>Cucujiformia</taxon>
        <taxon>Tenebrionidae</taxon>
        <taxon>Tenebrionidae incertae sedis</taxon>
        <taxon>Tribolium</taxon>
    </lineage>
</organism>
<evidence type="ECO:0000313" key="1">
    <source>
        <dbReference type="EMBL" id="EFA02560.1"/>
    </source>
</evidence>
<dbReference type="EMBL" id="KQ971338">
    <property type="protein sequence ID" value="EFA02560.1"/>
    <property type="molecule type" value="Genomic_DNA"/>
</dbReference>
<evidence type="ECO:0000313" key="2">
    <source>
        <dbReference type="Proteomes" id="UP000007266"/>
    </source>
</evidence>
<reference evidence="1 2" key="1">
    <citation type="journal article" date="2008" name="Nature">
        <title>The genome of the model beetle and pest Tribolium castaneum.</title>
        <authorList>
            <consortium name="Tribolium Genome Sequencing Consortium"/>
            <person name="Richards S."/>
            <person name="Gibbs R.A."/>
            <person name="Weinstock G.M."/>
            <person name="Brown S.J."/>
            <person name="Denell R."/>
            <person name="Beeman R.W."/>
            <person name="Gibbs R."/>
            <person name="Beeman R.W."/>
            <person name="Brown S.J."/>
            <person name="Bucher G."/>
            <person name="Friedrich M."/>
            <person name="Grimmelikhuijzen C.J."/>
            <person name="Klingler M."/>
            <person name="Lorenzen M."/>
            <person name="Richards S."/>
            <person name="Roth S."/>
            <person name="Schroder R."/>
            <person name="Tautz D."/>
            <person name="Zdobnov E.M."/>
            <person name="Muzny D."/>
            <person name="Gibbs R.A."/>
            <person name="Weinstock G.M."/>
            <person name="Attaway T."/>
            <person name="Bell S."/>
            <person name="Buhay C.J."/>
            <person name="Chandrabose M.N."/>
            <person name="Chavez D."/>
            <person name="Clerk-Blankenburg K.P."/>
            <person name="Cree A."/>
            <person name="Dao M."/>
            <person name="Davis C."/>
            <person name="Chacko J."/>
            <person name="Dinh H."/>
            <person name="Dugan-Rocha S."/>
            <person name="Fowler G."/>
            <person name="Garner T.T."/>
            <person name="Garnes J."/>
            <person name="Gnirke A."/>
            <person name="Hawes A."/>
            <person name="Hernandez J."/>
            <person name="Hines S."/>
            <person name="Holder M."/>
            <person name="Hume J."/>
            <person name="Jhangiani S.N."/>
            <person name="Joshi V."/>
            <person name="Khan Z.M."/>
            <person name="Jackson L."/>
            <person name="Kovar C."/>
            <person name="Kowis A."/>
            <person name="Lee S."/>
            <person name="Lewis L.R."/>
            <person name="Margolis J."/>
            <person name="Morgan M."/>
            <person name="Nazareth L.V."/>
            <person name="Nguyen N."/>
            <person name="Okwuonu G."/>
            <person name="Parker D."/>
            <person name="Richards S."/>
            <person name="Ruiz S.J."/>
            <person name="Santibanez J."/>
            <person name="Savard J."/>
            <person name="Scherer S.E."/>
            <person name="Schneider B."/>
            <person name="Sodergren E."/>
            <person name="Tautz D."/>
            <person name="Vattahil S."/>
            <person name="Villasana D."/>
            <person name="White C.S."/>
            <person name="Wright R."/>
            <person name="Park Y."/>
            <person name="Beeman R.W."/>
            <person name="Lord J."/>
            <person name="Oppert B."/>
            <person name="Lorenzen M."/>
            <person name="Brown S."/>
            <person name="Wang L."/>
            <person name="Savard J."/>
            <person name="Tautz D."/>
            <person name="Richards S."/>
            <person name="Weinstock G."/>
            <person name="Gibbs R.A."/>
            <person name="Liu Y."/>
            <person name="Worley K."/>
            <person name="Weinstock G."/>
            <person name="Elsik C.G."/>
            <person name="Reese J.T."/>
            <person name="Elhaik E."/>
            <person name="Landan G."/>
            <person name="Graur D."/>
            <person name="Arensburger P."/>
            <person name="Atkinson P."/>
            <person name="Beeman R.W."/>
            <person name="Beidler J."/>
            <person name="Brown S.J."/>
            <person name="Demuth J.P."/>
            <person name="Drury D.W."/>
            <person name="Du Y.Z."/>
            <person name="Fujiwara H."/>
            <person name="Lorenzen M."/>
            <person name="Maselli V."/>
            <person name="Osanai M."/>
            <person name="Park Y."/>
            <person name="Robertson H.M."/>
            <person name="Tu Z."/>
            <person name="Wang J.J."/>
            <person name="Wang S."/>
            <person name="Richards S."/>
            <person name="Song H."/>
            <person name="Zhang L."/>
            <person name="Sodergren E."/>
            <person name="Werner D."/>
            <person name="Stanke M."/>
            <person name="Morgenstern B."/>
            <person name="Solovyev V."/>
            <person name="Kosarev P."/>
            <person name="Brown G."/>
            <person name="Chen H.C."/>
            <person name="Ermolaeva O."/>
            <person name="Hlavina W."/>
            <person name="Kapustin Y."/>
            <person name="Kiryutin B."/>
            <person name="Kitts P."/>
            <person name="Maglott D."/>
            <person name="Pruitt K."/>
            <person name="Sapojnikov V."/>
            <person name="Souvorov A."/>
            <person name="Mackey A.J."/>
            <person name="Waterhouse R.M."/>
            <person name="Wyder S."/>
            <person name="Zdobnov E.M."/>
            <person name="Zdobnov E.M."/>
            <person name="Wyder S."/>
            <person name="Kriventseva E.V."/>
            <person name="Kadowaki T."/>
            <person name="Bork P."/>
            <person name="Aranda M."/>
            <person name="Bao R."/>
            <person name="Beermann A."/>
            <person name="Berns N."/>
            <person name="Bolognesi R."/>
            <person name="Bonneton F."/>
            <person name="Bopp D."/>
            <person name="Brown S.J."/>
            <person name="Bucher G."/>
            <person name="Butts T."/>
            <person name="Chaumot A."/>
            <person name="Denell R.E."/>
            <person name="Ferrier D.E."/>
            <person name="Friedrich M."/>
            <person name="Gordon C.M."/>
            <person name="Jindra M."/>
            <person name="Klingler M."/>
            <person name="Lan Q."/>
            <person name="Lattorff H.M."/>
            <person name="Laudet V."/>
            <person name="von Levetsow C."/>
            <person name="Liu Z."/>
            <person name="Lutz R."/>
            <person name="Lynch J.A."/>
            <person name="da Fonseca R.N."/>
            <person name="Posnien N."/>
            <person name="Reuter R."/>
            <person name="Roth S."/>
            <person name="Savard J."/>
            <person name="Schinko J.B."/>
            <person name="Schmitt C."/>
            <person name="Schoppmeier M."/>
            <person name="Schroder R."/>
            <person name="Shippy T.D."/>
            <person name="Simonnet F."/>
            <person name="Marques-Souza H."/>
            <person name="Tautz D."/>
            <person name="Tomoyasu Y."/>
            <person name="Trauner J."/>
            <person name="Van der Zee M."/>
            <person name="Vervoort M."/>
            <person name="Wittkopp N."/>
            <person name="Wimmer E.A."/>
            <person name="Yang X."/>
            <person name="Jones A.K."/>
            <person name="Sattelle D.B."/>
            <person name="Ebert P.R."/>
            <person name="Nelson D."/>
            <person name="Scott J.G."/>
            <person name="Beeman R.W."/>
            <person name="Muthukrishnan S."/>
            <person name="Kramer K.J."/>
            <person name="Arakane Y."/>
            <person name="Beeman R.W."/>
            <person name="Zhu Q."/>
            <person name="Hogenkamp D."/>
            <person name="Dixit R."/>
            <person name="Oppert B."/>
            <person name="Jiang H."/>
            <person name="Zou Z."/>
            <person name="Marshall J."/>
            <person name="Elpidina E."/>
            <person name="Vinokurov K."/>
            <person name="Oppert C."/>
            <person name="Zou Z."/>
            <person name="Evans J."/>
            <person name="Lu Z."/>
            <person name="Zhao P."/>
            <person name="Sumathipala N."/>
            <person name="Altincicek B."/>
            <person name="Vilcinskas A."/>
            <person name="Williams M."/>
            <person name="Hultmark D."/>
            <person name="Hetru C."/>
            <person name="Jiang H."/>
            <person name="Grimmelikhuijzen C.J."/>
            <person name="Hauser F."/>
            <person name="Cazzamali G."/>
            <person name="Williamson M."/>
            <person name="Park Y."/>
            <person name="Li B."/>
            <person name="Tanaka Y."/>
            <person name="Predel R."/>
            <person name="Neupert S."/>
            <person name="Schachtner J."/>
            <person name="Verleyen P."/>
            <person name="Raible F."/>
            <person name="Bork P."/>
            <person name="Friedrich M."/>
            <person name="Walden K.K."/>
            <person name="Robertson H.M."/>
            <person name="Angeli S."/>
            <person name="Foret S."/>
            <person name="Bucher G."/>
            <person name="Schuetz S."/>
            <person name="Maleszka R."/>
            <person name="Wimmer E.A."/>
            <person name="Beeman R.W."/>
            <person name="Lorenzen M."/>
            <person name="Tomoyasu Y."/>
            <person name="Miller S.C."/>
            <person name="Grossmann D."/>
            <person name="Bucher G."/>
        </authorList>
    </citation>
    <scope>NUCLEOTIDE SEQUENCE [LARGE SCALE GENOMIC DNA]</scope>
    <source>
        <strain evidence="1 2">Georgia GA2</strain>
    </source>
</reference>
<gene>
    <name evidence="1" type="primary">GLEAN_08269</name>
    <name evidence="1" type="ORF">TcasGA2_TC008269</name>
</gene>
<sequence length="182" mass="20105">MFSASSVSLSLRRLKGAPSSSRLRRLLMNERLPRIRVQCGQNAAEQRPSGLFVEIFPCFKGRRKIASLYKFYFVPTLHAGLGQCEVTLVQVVKTSCLALARCQNNNESLLALSAVLESAAKSGLSLPKIRKLRLINSSFSASIWLISADFVLVYYHPGCLRHSITLSPGNSSLAKIRVSTFM</sequence>
<dbReference type="InParanoid" id="D2A0U3"/>
<dbReference type="AlphaFoldDB" id="D2A0U3"/>
<proteinExistence type="predicted"/>
<reference evidence="1 2" key="2">
    <citation type="journal article" date="2010" name="Nucleic Acids Res.">
        <title>BeetleBase in 2010: revisions to provide comprehensive genomic information for Tribolium castaneum.</title>
        <authorList>
            <person name="Kim H.S."/>
            <person name="Murphy T."/>
            <person name="Xia J."/>
            <person name="Caragea D."/>
            <person name="Park Y."/>
            <person name="Beeman R.W."/>
            <person name="Lorenzen M.D."/>
            <person name="Butcher S."/>
            <person name="Manak J.R."/>
            <person name="Brown S.J."/>
        </authorList>
    </citation>
    <scope>GENOME REANNOTATION</scope>
    <source>
        <strain evidence="1 2">Georgia GA2</strain>
    </source>
</reference>